<dbReference type="Pfam" id="PF04914">
    <property type="entry name" value="DltD"/>
    <property type="match status" value="2"/>
</dbReference>
<dbReference type="AlphaFoldDB" id="B4D3B0"/>
<name>B4D3B0_9BACT</name>
<organism evidence="2 3">
    <name type="scientific">Chthoniobacter flavus Ellin428</name>
    <dbReference type="NCBI Taxonomy" id="497964"/>
    <lineage>
        <taxon>Bacteria</taxon>
        <taxon>Pseudomonadati</taxon>
        <taxon>Verrucomicrobiota</taxon>
        <taxon>Spartobacteria</taxon>
        <taxon>Chthoniobacterales</taxon>
        <taxon>Chthoniobacteraceae</taxon>
        <taxon>Chthoniobacter</taxon>
    </lineage>
</organism>
<keyword evidence="3" id="KW-1185">Reference proteome</keyword>
<evidence type="ECO:0000313" key="2">
    <source>
        <dbReference type="EMBL" id="EDY19221.1"/>
    </source>
</evidence>
<evidence type="ECO:0000256" key="1">
    <source>
        <dbReference type="SAM" id="MobiDB-lite"/>
    </source>
</evidence>
<reference evidence="2 3" key="1">
    <citation type="journal article" date="2011" name="J. Bacteriol.">
        <title>Genome sequence of Chthoniobacter flavus Ellin428, an aerobic heterotrophic soil bacterium.</title>
        <authorList>
            <person name="Kant R."/>
            <person name="van Passel M.W."/>
            <person name="Palva A."/>
            <person name="Lucas S."/>
            <person name="Lapidus A."/>
            <person name="Glavina Del Rio T."/>
            <person name="Dalin E."/>
            <person name="Tice H."/>
            <person name="Bruce D."/>
            <person name="Goodwin L."/>
            <person name="Pitluck S."/>
            <person name="Larimer F.W."/>
            <person name="Land M.L."/>
            <person name="Hauser L."/>
            <person name="Sangwan P."/>
            <person name="de Vos W.M."/>
            <person name="Janssen P.H."/>
            <person name="Smidt H."/>
        </authorList>
    </citation>
    <scope>NUCLEOTIDE SEQUENCE [LARGE SCALE GENOMIC DNA]</scope>
    <source>
        <strain evidence="2 3">Ellin428</strain>
    </source>
</reference>
<sequence>MRRIEQQLLPVVTAENSNLKDLGIVWQEETFARPDVLPLYGSSELIKRAPNKASQFFASYPTGFVVSPVGRPSCTSLVLLEKLAASASQAKGHKVVLCVSPSWFVVKGANHDGFGGNFSMMQASELFFSAPLSMQLKHAIAGRMLRYSEVFNKSPVLAVAVRGLASDRLQDRLLYYACMPFGRLQNVVYRLQDHFEVIDHLKDDRWLRHMPERHEVNPDWDALLAASRQQWRPLPDDVNEPERTKVFTGDGMFLQSLQHSYEWGDMELLLRTARELGVDPLLLSIPIEYAHFEHMGVSANAIDAYAWRLNEFAQRYQIPVVDFADFGDDPRFFADHFGHPSGAGWLYIDRALDDFYHGRPSRQRTTLPSDPEMPPGEMDNR</sequence>
<dbReference type="GO" id="GO:0016788">
    <property type="term" value="F:hydrolase activity, acting on ester bonds"/>
    <property type="evidence" value="ECO:0007669"/>
    <property type="project" value="UniProtKB-ARBA"/>
</dbReference>
<dbReference type="STRING" id="497964.CfE428DRAFT_3398"/>
<dbReference type="PANTHER" id="PTHR40039:SF1">
    <property type="entry name" value="PROTEIN DLTD"/>
    <property type="match status" value="1"/>
</dbReference>
<proteinExistence type="predicted"/>
<dbReference type="InParanoid" id="B4D3B0"/>
<dbReference type="eggNOG" id="COG3966">
    <property type="taxonomic scope" value="Bacteria"/>
</dbReference>
<gene>
    <name evidence="2" type="ORF">CfE428DRAFT_3398</name>
</gene>
<dbReference type="EMBL" id="ABVL01000009">
    <property type="protein sequence ID" value="EDY19221.1"/>
    <property type="molecule type" value="Genomic_DNA"/>
</dbReference>
<dbReference type="Gene3D" id="3.40.50.1110">
    <property type="entry name" value="SGNH hydrolase"/>
    <property type="match status" value="1"/>
</dbReference>
<comment type="caution">
    <text evidence="2">The sequence shown here is derived from an EMBL/GenBank/DDBJ whole genome shotgun (WGS) entry which is preliminary data.</text>
</comment>
<dbReference type="InterPro" id="IPR006998">
    <property type="entry name" value="DltD"/>
</dbReference>
<feature type="region of interest" description="Disordered" evidence="1">
    <location>
        <begin position="359"/>
        <end position="381"/>
    </location>
</feature>
<dbReference type="SUPFAM" id="SSF52266">
    <property type="entry name" value="SGNH hydrolase"/>
    <property type="match status" value="1"/>
</dbReference>
<dbReference type="Proteomes" id="UP000005824">
    <property type="component" value="Unassembled WGS sequence"/>
</dbReference>
<dbReference type="InterPro" id="IPR036514">
    <property type="entry name" value="SGNH_hydro_sf"/>
</dbReference>
<accession>B4D3B0</accession>
<evidence type="ECO:0000313" key="3">
    <source>
        <dbReference type="Proteomes" id="UP000005824"/>
    </source>
</evidence>
<protein>
    <submittedName>
        <fullName evidence="2">D-alanine transfer protein-like protein</fullName>
    </submittedName>
</protein>
<dbReference type="PANTHER" id="PTHR40039">
    <property type="entry name" value="PROTEIN DLTD"/>
    <property type="match status" value="1"/>
</dbReference>